<evidence type="ECO:0000256" key="2">
    <source>
        <dbReference type="ARBA" id="ARBA00022553"/>
    </source>
</evidence>
<dbReference type="AlphaFoldDB" id="A0A4P7NFR2"/>
<gene>
    <name evidence="4" type="ORF">PoMZ_07668</name>
</gene>
<feature type="domain" description="AMP-dependent synthetase/ligase" evidence="3">
    <location>
        <begin position="31"/>
        <end position="342"/>
    </location>
</feature>
<dbReference type="PANTHER" id="PTHR43439:SF2">
    <property type="entry name" value="ENZYME, PUTATIVE (JCVI)-RELATED"/>
    <property type="match status" value="1"/>
</dbReference>
<evidence type="ECO:0000313" key="4">
    <source>
        <dbReference type="EMBL" id="QBZ60726.1"/>
    </source>
</evidence>
<dbReference type="InterPro" id="IPR020845">
    <property type="entry name" value="AMP-binding_CS"/>
</dbReference>
<dbReference type="Gene3D" id="3.40.50.12780">
    <property type="entry name" value="N-terminal domain of ligase-like"/>
    <property type="match status" value="1"/>
</dbReference>
<dbReference type="InterPro" id="IPR042099">
    <property type="entry name" value="ANL_N_sf"/>
</dbReference>
<evidence type="ECO:0000256" key="1">
    <source>
        <dbReference type="ARBA" id="ARBA00022450"/>
    </source>
</evidence>
<accession>A0A4P7NFR2</accession>
<dbReference type="Pfam" id="PF23562">
    <property type="entry name" value="AMP-binding_C_3"/>
    <property type="match status" value="1"/>
</dbReference>
<dbReference type="PANTHER" id="PTHR43439">
    <property type="entry name" value="PHENYLACETATE-COENZYME A LIGASE"/>
    <property type="match status" value="1"/>
</dbReference>
<dbReference type="SUPFAM" id="SSF56801">
    <property type="entry name" value="Acetyl-CoA synthetase-like"/>
    <property type="match status" value="1"/>
</dbReference>
<name>A0A4P7NFR2_PYROR</name>
<proteinExistence type="predicted"/>
<dbReference type="EMBL" id="CP034207">
    <property type="protein sequence ID" value="QBZ60726.1"/>
    <property type="molecule type" value="Genomic_DNA"/>
</dbReference>
<dbReference type="InterPro" id="IPR051414">
    <property type="entry name" value="Adenylate-forming_Reductase"/>
</dbReference>
<reference evidence="4 5" key="1">
    <citation type="journal article" date="2019" name="Mol. Biol. Evol.">
        <title>Blast fungal genomes show frequent chromosomal changes, gene gains and losses, and effector gene turnover.</title>
        <authorList>
            <person name="Gomez Luciano L.B."/>
            <person name="Jason Tsai I."/>
            <person name="Chuma I."/>
            <person name="Tosa Y."/>
            <person name="Chen Y.H."/>
            <person name="Li J.Y."/>
            <person name="Li M.Y."/>
            <person name="Jade Lu M.Y."/>
            <person name="Nakayashiki H."/>
            <person name="Li W.H."/>
        </authorList>
    </citation>
    <scope>NUCLEOTIDE SEQUENCE [LARGE SCALE GENOMIC DNA]</scope>
    <source>
        <strain evidence="4">MZ5-1-6</strain>
    </source>
</reference>
<dbReference type="Proteomes" id="UP000294847">
    <property type="component" value="Chromosome 4"/>
</dbReference>
<evidence type="ECO:0000259" key="3">
    <source>
        <dbReference type="Pfam" id="PF00501"/>
    </source>
</evidence>
<organism evidence="4 5">
    <name type="scientific">Pyricularia oryzae</name>
    <name type="common">Rice blast fungus</name>
    <name type="synonym">Magnaporthe oryzae</name>
    <dbReference type="NCBI Taxonomy" id="318829"/>
    <lineage>
        <taxon>Eukaryota</taxon>
        <taxon>Fungi</taxon>
        <taxon>Dikarya</taxon>
        <taxon>Ascomycota</taxon>
        <taxon>Pezizomycotina</taxon>
        <taxon>Sordariomycetes</taxon>
        <taxon>Sordariomycetidae</taxon>
        <taxon>Magnaporthales</taxon>
        <taxon>Pyriculariaceae</taxon>
        <taxon>Pyricularia</taxon>
    </lineage>
</organism>
<dbReference type="Pfam" id="PF00501">
    <property type="entry name" value="AMP-binding"/>
    <property type="match status" value="1"/>
</dbReference>
<dbReference type="InterPro" id="IPR000873">
    <property type="entry name" value="AMP-dep_synth/lig_dom"/>
</dbReference>
<keyword evidence="2" id="KW-0597">Phosphoprotein</keyword>
<evidence type="ECO:0000313" key="5">
    <source>
        <dbReference type="Proteomes" id="UP000294847"/>
    </source>
</evidence>
<protein>
    <recommendedName>
        <fullName evidence="3">AMP-dependent synthetase/ligase domain-containing protein</fullName>
    </recommendedName>
</protein>
<keyword evidence="1" id="KW-0596">Phosphopantetheine</keyword>
<sequence length="566" mass="63439">MSSEKLFVRKIEEKARLTPSNIFARVPLPNWETNGYRSITWKQYNDGINKIAWWLDETLGKSVNNDTVAYFGANDIRYAYMFAALNKTGRKLMTPDGRLSKGALHGLLAETECKAWLYTEDEVAEQTPLALEETGVRLQLFPSMEWVLNADDAPAYPYTKTYEESKHEEVVVIHTSGTTGPPKPIYMSNGFWAAACASPRLAKRHWPRGMSSDELYGRSLILACPMRWNSGLILTNSFGVFADTCCIIPPADTVGLPPATFAKLAEMNLVQGLVATPFTVVELFNDAGTRDALLSLEFITYLGARLDKAVGDALVQHTRLSSVIGATETGGRFSFHPRDKRFWNTFEFIPEAHVRLVPIEQCELPTTATQDAAVCRMFIDRPAGEIRDDMCAFWNTRMYAGVDSIDTKELWRPVDCDGVVRWEFFARADDSVKLFGGVSFSAEEFESPIGRHAGVRHVFVGGAGRPAPFVLLEMSAEAVAGRDRGELASEVWETAIQPLNRQVVKEIQIPRETVMVLPEGRSFPLNWKHLVLRTKAEEENAVELEGLYQRLEAVQGSREKFAEFMK</sequence>
<dbReference type="PROSITE" id="PS00455">
    <property type="entry name" value="AMP_BINDING"/>
    <property type="match status" value="1"/>
</dbReference>